<name>A0A1M6DJT5_9FIRM</name>
<evidence type="ECO:0000256" key="3">
    <source>
        <dbReference type="ARBA" id="ARBA00012374"/>
    </source>
</evidence>
<dbReference type="STRING" id="1122184.SAMN02745176_01142"/>
<evidence type="ECO:0000256" key="8">
    <source>
        <dbReference type="ARBA" id="ARBA00022960"/>
    </source>
</evidence>
<dbReference type="EC" id="3.6.1.27" evidence="3 17"/>
<dbReference type="Proteomes" id="UP000184442">
    <property type="component" value="Unassembled WGS sequence"/>
</dbReference>
<dbReference type="GO" id="GO:0050380">
    <property type="term" value="F:undecaprenyl-diphosphatase activity"/>
    <property type="evidence" value="ECO:0007669"/>
    <property type="project" value="UniProtKB-UniRule"/>
</dbReference>
<reference evidence="18 19" key="1">
    <citation type="submission" date="2016-11" db="EMBL/GenBank/DDBJ databases">
        <authorList>
            <person name="Jaros S."/>
            <person name="Januszkiewicz K."/>
            <person name="Wedrychowicz H."/>
        </authorList>
    </citation>
    <scope>NUCLEOTIDE SEQUENCE [LARGE SCALE GENOMIC DNA]</scope>
    <source>
        <strain evidence="18 19">DSM 19022</strain>
    </source>
</reference>
<evidence type="ECO:0000256" key="15">
    <source>
        <dbReference type="ARBA" id="ARBA00032932"/>
    </source>
</evidence>
<evidence type="ECO:0000256" key="11">
    <source>
        <dbReference type="ARBA" id="ARBA00023136"/>
    </source>
</evidence>
<organism evidence="18 19">
    <name type="scientific">Lutispora thermophila DSM 19022</name>
    <dbReference type="NCBI Taxonomy" id="1122184"/>
    <lineage>
        <taxon>Bacteria</taxon>
        <taxon>Bacillati</taxon>
        <taxon>Bacillota</taxon>
        <taxon>Clostridia</taxon>
        <taxon>Lutisporales</taxon>
        <taxon>Lutisporaceae</taxon>
        <taxon>Lutispora</taxon>
    </lineage>
</organism>
<evidence type="ECO:0000256" key="5">
    <source>
        <dbReference type="ARBA" id="ARBA00022475"/>
    </source>
</evidence>
<accession>A0A1M6DJT5</accession>
<sequence length="261" mass="28523">MNLIQAILLGIIQGITEFLPISSSGHLVLFQKILGVTEPTLTFDIVVHLGTLVAVIAVFWKDIVSILRKPFQKLTLLLIAGTIPTGIIGVVFKDFFEELFASGKTLGFEFLVTGLVLFFAENLSRGYKDVEETTYLDAAFVGVMQGAAILPAVSRSGLTISGALFRNMDKDFAARFSFLLSIPAILGAAVFDMKDILEAGVGNLYPASLGAGFIFAAIFGYISIKYFIGMLKKGKMRVFSYYVFVIAALVLIDQYLTHIFF</sequence>
<feature type="transmembrane region" description="Helical" evidence="17">
    <location>
        <begin position="203"/>
        <end position="227"/>
    </location>
</feature>
<dbReference type="NCBIfam" id="TIGR00753">
    <property type="entry name" value="undec_PP_bacA"/>
    <property type="match status" value="1"/>
</dbReference>
<evidence type="ECO:0000256" key="13">
    <source>
        <dbReference type="ARBA" id="ARBA00023316"/>
    </source>
</evidence>
<evidence type="ECO:0000313" key="18">
    <source>
        <dbReference type="EMBL" id="SHI73430.1"/>
    </source>
</evidence>
<dbReference type="Pfam" id="PF02673">
    <property type="entry name" value="BacA"/>
    <property type="match status" value="1"/>
</dbReference>
<evidence type="ECO:0000256" key="4">
    <source>
        <dbReference type="ARBA" id="ARBA00021581"/>
    </source>
</evidence>
<keyword evidence="19" id="KW-1185">Reference proteome</keyword>
<keyword evidence="11 17" id="KW-0472">Membrane</keyword>
<keyword evidence="5 17" id="KW-1003">Cell membrane</keyword>
<dbReference type="GO" id="GO:0046677">
    <property type="term" value="P:response to antibiotic"/>
    <property type="evidence" value="ECO:0007669"/>
    <property type="project" value="UniProtKB-UniRule"/>
</dbReference>
<feature type="transmembrane region" description="Helical" evidence="17">
    <location>
        <begin position="239"/>
        <end position="260"/>
    </location>
</feature>
<dbReference type="OrthoDB" id="9808289at2"/>
<protein>
    <recommendedName>
        <fullName evidence="4 17">Undecaprenyl-diphosphatase</fullName>
        <ecNumber evidence="3 17">3.6.1.27</ecNumber>
    </recommendedName>
    <alternativeName>
        <fullName evidence="15 17">Bacitracin resistance protein</fullName>
    </alternativeName>
    <alternativeName>
        <fullName evidence="14 17">Undecaprenyl pyrophosphate phosphatase</fullName>
    </alternativeName>
</protein>
<evidence type="ECO:0000256" key="9">
    <source>
        <dbReference type="ARBA" id="ARBA00022984"/>
    </source>
</evidence>
<evidence type="ECO:0000256" key="12">
    <source>
        <dbReference type="ARBA" id="ARBA00023251"/>
    </source>
</evidence>
<comment type="miscellaneous">
    <text evidence="17">Bacitracin is thought to be involved in the inhibition of peptidoglycan synthesis by sequestering undecaprenyl diphosphate, thereby reducing the pool of lipid carrier available.</text>
</comment>
<feature type="transmembrane region" description="Helical" evidence="17">
    <location>
        <begin position="72"/>
        <end position="92"/>
    </location>
</feature>
<evidence type="ECO:0000313" key="19">
    <source>
        <dbReference type="Proteomes" id="UP000184442"/>
    </source>
</evidence>
<comment type="similarity">
    <text evidence="2 17">Belongs to the UppP family.</text>
</comment>
<dbReference type="GO" id="GO:0005886">
    <property type="term" value="C:plasma membrane"/>
    <property type="evidence" value="ECO:0007669"/>
    <property type="project" value="UniProtKB-SubCell"/>
</dbReference>
<dbReference type="HAMAP" id="MF_01006">
    <property type="entry name" value="Undec_diphosphatase"/>
    <property type="match status" value="1"/>
</dbReference>
<dbReference type="PANTHER" id="PTHR30622">
    <property type="entry name" value="UNDECAPRENYL-DIPHOSPHATASE"/>
    <property type="match status" value="1"/>
</dbReference>
<dbReference type="RefSeq" id="WP_073025275.1">
    <property type="nucleotide sequence ID" value="NZ_FQZS01000007.1"/>
</dbReference>
<dbReference type="AlphaFoldDB" id="A0A1M6DJT5"/>
<feature type="transmembrane region" description="Helical" evidence="17">
    <location>
        <begin position="140"/>
        <end position="165"/>
    </location>
</feature>
<dbReference type="EMBL" id="FQZS01000007">
    <property type="protein sequence ID" value="SHI73430.1"/>
    <property type="molecule type" value="Genomic_DNA"/>
</dbReference>
<evidence type="ECO:0000256" key="16">
    <source>
        <dbReference type="ARBA" id="ARBA00047594"/>
    </source>
</evidence>
<proteinExistence type="inferred from homology"/>
<keyword evidence="13 17" id="KW-0961">Cell wall biogenesis/degradation</keyword>
<comment type="subcellular location">
    <subcellularLocation>
        <location evidence="1 17">Cell membrane</location>
        <topology evidence="1 17">Multi-pass membrane protein</topology>
    </subcellularLocation>
</comment>
<comment type="catalytic activity">
    <reaction evidence="16 17">
        <text>di-trans,octa-cis-undecaprenyl diphosphate + H2O = di-trans,octa-cis-undecaprenyl phosphate + phosphate + H(+)</text>
        <dbReference type="Rhea" id="RHEA:28094"/>
        <dbReference type="ChEBI" id="CHEBI:15377"/>
        <dbReference type="ChEBI" id="CHEBI:15378"/>
        <dbReference type="ChEBI" id="CHEBI:43474"/>
        <dbReference type="ChEBI" id="CHEBI:58405"/>
        <dbReference type="ChEBI" id="CHEBI:60392"/>
        <dbReference type="EC" id="3.6.1.27"/>
    </reaction>
</comment>
<dbReference type="GO" id="GO:0071555">
    <property type="term" value="P:cell wall organization"/>
    <property type="evidence" value="ECO:0007669"/>
    <property type="project" value="UniProtKB-KW"/>
</dbReference>
<keyword evidence="10 17" id="KW-1133">Transmembrane helix</keyword>
<evidence type="ECO:0000256" key="2">
    <source>
        <dbReference type="ARBA" id="ARBA00010621"/>
    </source>
</evidence>
<keyword evidence="8 17" id="KW-0133">Cell shape</keyword>
<evidence type="ECO:0000256" key="14">
    <source>
        <dbReference type="ARBA" id="ARBA00032707"/>
    </source>
</evidence>
<evidence type="ECO:0000256" key="10">
    <source>
        <dbReference type="ARBA" id="ARBA00022989"/>
    </source>
</evidence>
<evidence type="ECO:0000256" key="6">
    <source>
        <dbReference type="ARBA" id="ARBA00022692"/>
    </source>
</evidence>
<comment type="function">
    <text evidence="17">Catalyzes the dephosphorylation of undecaprenyl diphosphate (UPP). Confers resistance to bacitracin.</text>
</comment>
<evidence type="ECO:0000256" key="7">
    <source>
        <dbReference type="ARBA" id="ARBA00022801"/>
    </source>
</evidence>
<keyword evidence="6 17" id="KW-0812">Transmembrane</keyword>
<dbReference type="PANTHER" id="PTHR30622:SF4">
    <property type="entry name" value="UNDECAPRENYL-DIPHOSPHATASE"/>
    <property type="match status" value="1"/>
</dbReference>
<gene>
    <name evidence="17" type="primary">uppP</name>
    <name evidence="18" type="ORF">SAMN02745176_01142</name>
</gene>
<dbReference type="GO" id="GO:0009252">
    <property type="term" value="P:peptidoglycan biosynthetic process"/>
    <property type="evidence" value="ECO:0007669"/>
    <property type="project" value="UniProtKB-KW"/>
</dbReference>
<dbReference type="GO" id="GO:0008360">
    <property type="term" value="P:regulation of cell shape"/>
    <property type="evidence" value="ECO:0007669"/>
    <property type="project" value="UniProtKB-KW"/>
</dbReference>
<dbReference type="InterPro" id="IPR003824">
    <property type="entry name" value="UppP"/>
</dbReference>
<evidence type="ECO:0000256" key="17">
    <source>
        <dbReference type="HAMAP-Rule" id="MF_01006"/>
    </source>
</evidence>
<feature type="transmembrane region" description="Helical" evidence="17">
    <location>
        <begin position="41"/>
        <end position="60"/>
    </location>
</feature>
<feature type="transmembrane region" description="Helical" evidence="17">
    <location>
        <begin position="172"/>
        <end position="191"/>
    </location>
</feature>
<keyword evidence="9 17" id="KW-0573">Peptidoglycan synthesis</keyword>
<keyword evidence="12 17" id="KW-0046">Antibiotic resistance</keyword>
<keyword evidence="7 17" id="KW-0378">Hydrolase</keyword>
<evidence type="ECO:0000256" key="1">
    <source>
        <dbReference type="ARBA" id="ARBA00004651"/>
    </source>
</evidence>
<feature type="transmembrane region" description="Helical" evidence="17">
    <location>
        <begin position="6"/>
        <end position="29"/>
    </location>
</feature>